<protein>
    <submittedName>
        <fullName evidence="1">Uncharacterized protein</fullName>
    </submittedName>
</protein>
<accession>A0ACB9GNF1</accession>
<reference evidence="1 2" key="2">
    <citation type="journal article" date="2022" name="Mol. Ecol. Resour.">
        <title>The genomes of chicory, endive, great burdock and yacon provide insights into Asteraceae paleo-polyploidization history and plant inulin production.</title>
        <authorList>
            <person name="Fan W."/>
            <person name="Wang S."/>
            <person name="Wang H."/>
            <person name="Wang A."/>
            <person name="Jiang F."/>
            <person name="Liu H."/>
            <person name="Zhao H."/>
            <person name="Xu D."/>
            <person name="Zhang Y."/>
        </authorList>
    </citation>
    <scope>NUCLEOTIDE SEQUENCE [LARGE SCALE GENOMIC DNA]</scope>
    <source>
        <strain evidence="2">cv. Yunnan</strain>
        <tissue evidence="1">Leaves</tissue>
    </source>
</reference>
<reference evidence="2" key="1">
    <citation type="journal article" date="2022" name="Mol. Ecol. Resour.">
        <title>The genomes of chicory, endive, great burdock and yacon provide insights into Asteraceae palaeo-polyploidization history and plant inulin production.</title>
        <authorList>
            <person name="Fan W."/>
            <person name="Wang S."/>
            <person name="Wang H."/>
            <person name="Wang A."/>
            <person name="Jiang F."/>
            <person name="Liu H."/>
            <person name="Zhao H."/>
            <person name="Xu D."/>
            <person name="Zhang Y."/>
        </authorList>
    </citation>
    <scope>NUCLEOTIDE SEQUENCE [LARGE SCALE GENOMIC DNA]</scope>
    <source>
        <strain evidence="2">cv. Yunnan</strain>
    </source>
</reference>
<proteinExistence type="predicted"/>
<name>A0ACB9GNF1_9ASTR</name>
<keyword evidence="2" id="KW-1185">Reference proteome</keyword>
<sequence length="78" mass="8639">MCCNYDYCFYFSPSNFHVFQDINVVPIFSFSGDTSPFNSCHASTILEAGLQQDIPAMKDSLSGLGVLLHLAPEIGLFR</sequence>
<dbReference type="EMBL" id="CM042031">
    <property type="protein sequence ID" value="KAI3784731.1"/>
    <property type="molecule type" value="Genomic_DNA"/>
</dbReference>
<evidence type="ECO:0000313" key="1">
    <source>
        <dbReference type="EMBL" id="KAI3784731.1"/>
    </source>
</evidence>
<dbReference type="Proteomes" id="UP001056120">
    <property type="component" value="Linkage Group LG14"/>
</dbReference>
<gene>
    <name evidence="1" type="ORF">L1987_43836</name>
</gene>
<evidence type="ECO:0000313" key="2">
    <source>
        <dbReference type="Proteomes" id="UP001056120"/>
    </source>
</evidence>
<comment type="caution">
    <text evidence="1">The sequence shown here is derived from an EMBL/GenBank/DDBJ whole genome shotgun (WGS) entry which is preliminary data.</text>
</comment>
<organism evidence="1 2">
    <name type="scientific">Smallanthus sonchifolius</name>
    <dbReference type="NCBI Taxonomy" id="185202"/>
    <lineage>
        <taxon>Eukaryota</taxon>
        <taxon>Viridiplantae</taxon>
        <taxon>Streptophyta</taxon>
        <taxon>Embryophyta</taxon>
        <taxon>Tracheophyta</taxon>
        <taxon>Spermatophyta</taxon>
        <taxon>Magnoliopsida</taxon>
        <taxon>eudicotyledons</taxon>
        <taxon>Gunneridae</taxon>
        <taxon>Pentapetalae</taxon>
        <taxon>asterids</taxon>
        <taxon>campanulids</taxon>
        <taxon>Asterales</taxon>
        <taxon>Asteraceae</taxon>
        <taxon>Asteroideae</taxon>
        <taxon>Heliantheae alliance</taxon>
        <taxon>Millerieae</taxon>
        <taxon>Smallanthus</taxon>
    </lineage>
</organism>